<proteinExistence type="predicted"/>
<dbReference type="EMBL" id="JAATJS010000001">
    <property type="protein sequence ID" value="NIX75413.1"/>
    <property type="molecule type" value="Genomic_DNA"/>
</dbReference>
<sequence length="65" mass="6619">MIEPLQLLTIDGALAVAERIAAGGRHAATTASVIEILSIATLLTNLCAADLNDPSTSKDDDNATA</sequence>
<evidence type="ECO:0000313" key="2">
    <source>
        <dbReference type="Proteomes" id="UP000707352"/>
    </source>
</evidence>
<accession>A0ABX0V6F2</accession>
<organism evidence="1 2">
    <name type="scientific">Microvirga terricola</name>
    <dbReference type="NCBI Taxonomy" id="2719797"/>
    <lineage>
        <taxon>Bacteria</taxon>
        <taxon>Pseudomonadati</taxon>
        <taxon>Pseudomonadota</taxon>
        <taxon>Alphaproteobacteria</taxon>
        <taxon>Hyphomicrobiales</taxon>
        <taxon>Methylobacteriaceae</taxon>
        <taxon>Microvirga</taxon>
    </lineage>
</organism>
<keyword evidence="2" id="KW-1185">Reference proteome</keyword>
<name>A0ABX0V6F2_9HYPH</name>
<dbReference type="Proteomes" id="UP000707352">
    <property type="component" value="Unassembled WGS sequence"/>
</dbReference>
<protein>
    <submittedName>
        <fullName evidence="1">Uncharacterized protein</fullName>
    </submittedName>
</protein>
<gene>
    <name evidence="1" type="ORF">HB375_02145</name>
</gene>
<evidence type="ECO:0000313" key="1">
    <source>
        <dbReference type="EMBL" id="NIX75413.1"/>
    </source>
</evidence>
<comment type="caution">
    <text evidence="1">The sequence shown here is derived from an EMBL/GenBank/DDBJ whole genome shotgun (WGS) entry which is preliminary data.</text>
</comment>
<reference evidence="1 2" key="1">
    <citation type="submission" date="2020-03" db="EMBL/GenBank/DDBJ databases">
        <title>The genome sequence of Microvirga sp. c23x22.</title>
        <authorList>
            <person name="Zhang X."/>
        </authorList>
    </citation>
    <scope>NUCLEOTIDE SEQUENCE [LARGE SCALE GENOMIC DNA]</scope>
    <source>
        <strain evidence="2">c23x22</strain>
    </source>
</reference>
<dbReference type="RefSeq" id="WP_167671299.1">
    <property type="nucleotide sequence ID" value="NZ_JAATJS010000001.1"/>
</dbReference>